<proteinExistence type="predicted"/>
<dbReference type="Proteomes" id="UP000036958">
    <property type="component" value="Unassembled WGS sequence"/>
</dbReference>
<comment type="caution">
    <text evidence="1">The sequence shown here is derived from an EMBL/GenBank/DDBJ whole genome shotgun (WGS) entry which is preliminary data.</text>
</comment>
<dbReference type="STRING" id="1409788.NC99_29560"/>
<reference evidence="2" key="1">
    <citation type="submission" date="2015-07" db="EMBL/GenBank/DDBJ databases">
        <title>Genome sequencing of Sunxiuqinia dokdonensis strain SK.</title>
        <authorList>
            <person name="Ahn S."/>
            <person name="Kim B.-C."/>
        </authorList>
    </citation>
    <scope>NUCLEOTIDE SEQUENCE [LARGE SCALE GENOMIC DNA]</scope>
    <source>
        <strain evidence="2">SK</strain>
    </source>
</reference>
<organism evidence="1 2">
    <name type="scientific">Sunxiuqinia dokdonensis</name>
    <dbReference type="NCBI Taxonomy" id="1409788"/>
    <lineage>
        <taxon>Bacteria</taxon>
        <taxon>Pseudomonadati</taxon>
        <taxon>Bacteroidota</taxon>
        <taxon>Bacteroidia</taxon>
        <taxon>Marinilabiliales</taxon>
        <taxon>Prolixibacteraceae</taxon>
        <taxon>Sunxiuqinia</taxon>
    </lineage>
</organism>
<evidence type="ECO:0000313" key="2">
    <source>
        <dbReference type="Proteomes" id="UP000036958"/>
    </source>
</evidence>
<protein>
    <submittedName>
        <fullName evidence="1">Uncharacterized protein</fullName>
    </submittedName>
</protein>
<sequence length="65" mass="7364">MQKPVIFQQNLAVFFVKTSDFGLSPIFFCWFLKAAKCGKGTLSGGKELFFTMSKNRLKSVLRLIV</sequence>
<gene>
    <name evidence="1" type="ORF">NC99_29560</name>
</gene>
<name>A0A0L8V6Y1_9BACT</name>
<accession>A0A0L8V6Y1</accession>
<dbReference type="AlphaFoldDB" id="A0A0L8V6Y1"/>
<keyword evidence="2" id="KW-1185">Reference proteome</keyword>
<dbReference type="EMBL" id="LGIA01000168">
    <property type="protein sequence ID" value="KOH44235.1"/>
    <property type="molecule type" value="Genomic_DNA"/>
</dbReference>
<evidence type="ECO:0000313" key="1">
    <source>
        <dbReference type="EMBL" id="KOH44235.1"/>
    </source>
</evidence>